<organism evidence="7 8">
    <name type="scientific">Mugilogobius chulae</name>
    <name type="common">yellowstripe goby</name>
    <dbReference type="NCBI Taxonomy" id="88201"/>
    <lineage>
        <taxon>Eukaryota</taxon>
        <taxon>Metazoa</taxon>
        <taxon>Chordata</taxon>
        <taxon>Craniata</taxon>
        <taxon>Vertebrata</taxon>
        <taxon>Euteleostomi</taxon>
        <taxon>Actinopterygii</taxon>
        <taxon>Neopterygii</taxon>
        <taxon>Teleostei</taxon>
        <taxon>Neoteleostei</taxon>
        <taxon>Acanthomorphata</taxon>
        <taxon>Gobiaria</taxon>
        <taxon>Gobiiformes</taxon>
        <taxon>Gobioidei</taxon>
        <taxon>Gobiidae</taxon>
        <taxon>Gobionellinae</taxon>
        <taxon>Mugilogobius</taxon>
    </lineage>
</organism>
<dbReference type="Gene3D" id="3.10.250.10">
    <property type="entry name" value="SRCR-like domain"/>
    <property type="match status" value="1"/>
</dbReference>
<evidence type="ECO:0000313" key="7">
    <source>
        <dbReference type="EMBL" id="KAK7880801.1"/>
    </source>
</evidence>
<feature type="disulfide bond" evidence="4">
    <location>
        <begin position="154"/>
        <end position="164"/>
    </location>
</feature>
<keyword evidence="8" id="KW-1185">Reference proteome</keyword>
<feature type="region of interest" description="Disordered" evidence="5">
    <location>
        <begin position="1"/>
        <end position="84"/>
    </location>
</feature>
<proteinExistence type="predicted"/>
<reference evidence="8" key="1">
    <citation type="submission" date="2024-04" db="EMBL/GenBank/DDBJ databases">
        <title>Salinicola lusitanus LLJ914,a marine bacterium isolated from the Okinawa Trough.</title>
        <authorList>
            <person name="Li J."/>
        </authorList>
    </citation>
    <scope>NUCLEOTIDE SEQUENCE [LARGE SCALE GENOMIC DNA]</scope>
</reference>
<sequence length="244" mass="26444">MIKFRRTDSSTTAPHTYTTAPPTYTTALPPDTTAPPTHTTAPHTYTTAPPSDTTAPLPDTTAPPTYTTTPPDTTAPESSRPAVDGDVRLVKTRSCCSGRVEIFYQGRWGSVCYSGWDVNDANVVCRQLGFDRAQYAVYFPAAVGDPIWLSSASCRGSERSITDCGTLGYYSCSRNAVAGAINPHVLSPLPRSACCSNTSTCLSFGLLNIRSLNTKGQLIQDLLSDRQIDFLCLSETWKQRRCAQ</sequence>
<dbReference type="AlphaFoldDB" id="A0AAW0MVA6"/>
<evidence type="ECO:0000256" key="3">
    <source>
        <dbReference type="ARBA" id="ARBA00023157"/>
    </source>
</evidence>
<dbReference type="Pfam" id="PF00530">
    <property type="entry name" value="SRCR"/>
    <property type="match status" value="1"/>
</dbReference>
<dbReference type="GO" id="GO:0016020">
    <property type="term" value="C:membrane"/>
    <property type="evidence" value="ECO:0007669"/>
    <property type="project" value="InterPro"/>
</dbReference>
<dbReference type="PANTHER" id="PTHR19331">
    <property type="entry name" value="SCAVENGER RECEPTOR DOMAIN-CONTAINING"/>
    <property type="match status" value="1"/>
</dbReference>
<keyword evidence="2" id="KW-0677">Repeat</keyword>
<evidence type="ECO:0000313" key="8">
    <source>
        <dbReference type="Proteomes" id="UP001460270"/>
    </source>
</evidence>
<evidence type="ECO:0000256" key="2">
    <source>
        <dbReference type="ARBA" id="ARBA00022737"/>
    </source>
</evidence>
<dbReference type="InterPro" id="IPR001190">
    <property type="entry name" value="SRCR"/>
</dbReference>
<name>A0AAW0MVA6_9GOBI</name>
<protein>
    <recommendedName>
        <fullName evidence="6">SRCR domain-containing protein</fullName>
    </recommendedName>
</protein>
<keyword evidence="3 4" id="KW-1015">Disulfide bond</keyword>
<accession>A0AAW0MVA6</accession>
<comment type="caution">
    <text evidence="7">The sequence shown here is derived from an EMBL/GenBank/DDBJ whole genome shotgun (WGS) entry which is preliminary data.</text>
</comment>
<dbReference type="PRINTS" id="PR00258">
    <property type="entry name" value="SPERACTRCPTR"/>
</dbReference>
<gene>
    <name evidence="7" type="ORF">WMY93_032564</name>
</gene>
<evidence type="ECO:0000259" key="6">
    <source>
        <dbReference type="PROSITE" id="PS50287"/>
    </source>
</evidence>
<dbReference type="SMART" id="SM00202">
    <property type="entry name" value="SR"/>
    <property type="match status" value="1"/>
</dbReference>
<evidence type="ECO:0000256" key="4">
    <source>
        <dbReference type="PROSITE-ProRule" id="PRU00196"/>
    </source>
</evidence>
<keyword evidence="1" id="KW-0732">Signal</keyword>
<comment type="caution">
    <text evidence="4">Lacks conserved residue(s) required for the propagation of feature annotation.</text>
</comment>
<dbReference type="Proteomes" id="UP001460270">
    <property type="component" value="Unassembled WGS sequence"/>
</dbReference>
<dbReference type="InterPro" id="IPR036772">
    <property type="entry name" value="SRCR-like_dom_sf"/>
</dbReference>
<feature type="domain" description="SRCR" evidence="6">
    <location>
        <begin position="87"/>
        <end position="183"/>
    </location>
</feature>
<dbReference type="PROSITE" id="PS50287">
    <property type="entry name" value="SRCR_2"/>
    <property type="match status" value="1"/>
</dbReference>
<evidence type="ECO:0000256" key="5">
    <source>
        <dbReference type="SAM" id="MobiDB-lite"/>
    </source>
</evidence>
<feature type="compositionally biased region" description="Low complexity" evidence="5">
    <location>
        <begin position="11"/>
        <end position="76"/>
    </location>
</feature>
<dbReference type="FunFam" id="3.10.250.10:FF:000001">
    <property type="entry name" value="Lysyl oxidase 4 isoform X1"/>
    <property type="match status" value="1"/>
</dbReference>
<evidence type="ECO:0000256" key="1">
    <source>
        <dbReference type="ARBA" id="ARBA00022729"/>
    </source>
</evidence>
<dbReference type="SUPFAM" id="SSF56487">
    <property type="entry name" value="SRCR-like"/>
    <property type="match status" value="1"/>
</dbReference>
<dbReference type="EMBL" id="JBBPFD010000049">
    <property type="protein sequence ID" value="KAK7880801.1"/>
    <property type="molecule type" value="Genomic_DNA"/>
</dbReference>